<sequence>MIFSSDDKSCIPVRPVKAAIHPALSCIVRFLSFTNIKTKMKNENSLRSTVNMIKGDDTAPGTDSDNIQDEGTEVDKMDMWRMGKQQQLRRNFRFFSIFGFITVLMATWEAQLSGSIFGLINGGTAGLIWTYIGTFAGLMCAIISMAEMASMAPTTGGQYHWVSEFSPPSAQKFLSYLVGWVCVLGWQTGSVLVSFVIASQVQGLAILNYPDTYQPERWHLTPITIAILTACMTFNTLFYRHLPLLETLALVLHITGFFGILIPLWVMGARPASSREVFFTFTDGGGWGNTGLSCLVGMLSPVFGFLGADSATHMSEELRNASKTLPRAMIITMVLNGTLGFVMLVTFCMILGGFGDGLDDILSTATTQPFIQVFYEVVQNKSGATFMTCIIILTEACGVINNIATSSRQLWAFARDKGVPFSGWFAVVQSKNNLPVNSLIFTYVFAVSVSFISIGSSIAFNVITSLGVAALLSSYIISVGCMTVKRIRGETLLPSHFKLGKMGLPLNLFSFLFLVLSFVMSFFPPTPQPAAEAMNWTVVVYGAVILFSLVYYAIRGRHVYAGPVSYVRKSV</sequence>
<gene>
    <name evidence="7" type="ORF">QBC37DRAFT_430333</name>
</gene>
<evidence type="ECO:0000313" key="7">
    <source>
        <dbReference type="EMBL" id="KAK4209495.1"/>
    </source>
</evidence>
<keyword evidence="5 6" id="KW-0472">Membrane</keyword>
<reference evidence="7" key="1">
    <citation type="journal article" date="2023" name="Mol. Phylogenet. Evol.">
        <title>Genome-scale phylogeny and comparative genomics of the fungal order Sordariales.</title>
        <authorList>
            <person name="Hensen N."/>
            <person name="Bonometti L."/>
            <person name="Westerberg I."/>
            <person name="Brannstrom I.O."/>
            <person name="Guillou S."/>
            <person name="Cros-Aarteil S."/>
            <person name="Calhoun S."/>
            <person name="Haridas S."/>
            <person name="Kuo A."/>
            <person name="Mondo S."/>
            <person name="Pangilinan J."/>
            <person name="Riley R."/>
            <person name="LaButti K."/>
            <person name="Andreopoulos B."/>
            <person name="Lipzen A."/>
            <person name="Chen C."/>
            <person name="Yan M."/>
            <person name="Daum C."/>
            <person name="Ng V."/>
            <person name="Clum A."/>
            <person name="Steindorff A."/>
            <person name="Ohm R.A."/>
            <person name="Martin F."/>
            <person name="Silar P."/>
            <person name="Natvig D.O."/>
            <person name="Lalanne C."/>
            <person name="Gautier V."/>
            <person name="Ament-Velasquez S.L."/>
            <person name="Kruys A."/>
            <person name="Hutchinson M.I."/>
            <person name="Powell A.J."/>
            <person name="Barry K."/>
            <person name="Miller A.N."/>
            <person name="Grigoriev I.V."/>
            <person name="Debuchy R."/>
            <person name="Gladieux P."/>
            <person name="Hiltunen Thoren M."/>
            <person name="Johannesson H."/>
        </authorList>
    </citation>
    <scope>NUCLEOTIDE SEQUENCE</scope>
    <source>
        <strain evidence="7">PSN293</strain>
    </source>
</reference>
<feature type="transmembrane region" description="Helical" evidence="6">
    <location>
        <begin position="504"/>
        <end position="523"/>
    </location>
</feature>
<keyword evidence="3 6" id="KW-0812">Transmembrane</keyword>
<dbReference type="PANTHER" id="PTHR45649">
    <property type="entry name" value="AMINO-ACID PERMEASE BAT1"/>
    <property type="match status" value="1"/>
</dbReference>
<organism evidence="7 8">
    <name type="scientific">Rhypophila decipiens</name>
    <dbReference type="NCBI Taxonomy" id="261697"/>
    <lineage>
        <taxon>Eukaryota</taxon>
        <taxon>Fungi</taxon>
        <taxon>Dikarya</taxon>
        <taxon>Ascomycota</taxon>
        <taxon>Pezizomycotina</taxon>
        <taxon>Sordariomycetes</taxon>
        <taxon>Sordariomycetidae</taxon>
        <taxon>Sordariales</taxon>
        <taxon>Naviculisporaceae</taxon>
        <taxon>Rhypophila</taxon>
    </lineage>
</organism>
<dbReference type="PIRSF" id="PIRSF006060">
    <property type="entry name" value="AA_transporter"/>
    <property type="match status" value="1"/>
</dbReference>
<evidence type="ECO:0000256" key="3">
    <source>
        <dbReference type="ARBA" id="ARBA00022692"/>
    </source>
</evidence>
<feature type="transmembrane region" description="Helical" evidence="6">
    <location>
        <begin position="245"/>
        <end position="266"/>
    </location>
</feature>
<dbReference type="GO" id="GO:0016020">
    <property type="term" value="C:membrane"/>
    <property type="evidence" value="ECO:0007669"/>
    <property type="project" value="UniProtKB-SubCell"/>
</dbReference>
<dbReference type="AlphaFoldDB" id="A0AAN6Y1G4"/>
<feature type="transmembrane region" description="Helical" evidence="6">
    <location>
        <begin position="173"/>
        <end position="198"/>
    </location>
</feature>
<comment type="caution">
    <text evidence="7">The sequence shown here is derived from an EMBL/GenBank/DDBJ whole genome shotgun (WGS) entry which is preliminary data.</text>
</comment>
<feature type="transmembrane region" description="Helical" evidence="6">
    <location>
        <begin position="384"/>
        <end position="404"/>
    </location>
</feature>
<dbReference type="Proteomes" id="UP001301769">
    <property type="component" value="Unassembled WGS sequence"/>
</dbReference>
<feature type="transmembrane region" description="Helical" evidence="6">
    <location>
        <begin position="329"/>
        <end position="354"/>
    </location>
</feature>
<evidence type="ECO:0000256" key="6">
    <source>
        <dbReference type="SAM" id="Phobius"/>
    </source>
</evidence>
<evidence type="ECO:0000256" key="4">
    <source>
        <dbReference type="ARBA" id="ARBA00022989"/>
    </source>
</evidence>
<evidence type="ECO:0000256" key="1">
    <source>
        <dbReference type="ARBA" id="ARBA00004141"/>
    </source>
</evidence>
<feature type="transmembrane region" description="Helical" evidence="6">
    <location>
        <begin position="466"/>
        <end position="484"/>
    </location>
</feature>
<feature type="transmembrane region" description="Helical" evidence="6">
    <location>
        <begin position="439"/>
        <end position="460"/>
    </location>
</feature>
<accession>A0AAN6Y1G4</accession>
<feature type="transmembrane region" description="Helical" evidence="6">
    <location>
        <begin position="128"/>
        <end position="152"/>
    </location>
</feature>
<feature type="transmembrane region" description="Helical" evidence="6">
    <location>
        <begin position="91"/>
        <end position="108"/>
    </location>
</feature>
<dbReference type="Pfam" id="PF13520">
    <property type="entry name" value="AA_permease_2"/>
    <property type="match status" value="1"/>
</dbReference>
<dbReference type="PANTHER" id="PTHR45649:SF2">
    <property type="entry name" value="ACID PERMEASE, PUTATIVE-RELATED"/>
    <property type="match status" value="1"/>
</dbReference>
<keyword evidence="4 6" id="KW-1133">Transmembrane helix</keyword>
<feature type="transmembrane region" description="Helical" evidence="6">
    <location>
        <begin position="535"/>
        <end position="554"/>
    </location>
</feature>
<evidence type="ECO:0000256" key="2">
    <source>
        <dbReference type="ARBA" id="ARBA00022448"/>
    </source>
</evidence>
<feature type="transmembrane region" description="Helical" evidence="6">
    <location>
        <begin position="218"/>
        <end position="238"/>
    </location>
</feature>
<keyword evidence="8" id="KW-1185">Reference proteome</keyword>
<proteinExistence type="predicted"/>
<dbReference type="InterPro" id="IPR002293">
    <property type="entry name" value="AA/rel_permease1"/>
</dbReference>
<dbReference type="Gene3D" id="1.20.1740.10">
    <property type="entry name" value="Amino acid/polyamine transporter I"/>
    <property type="match status" value="1"/>
</dbReference>
<name>A0AAN6Y1G4_9PEZI</name>
<reference evidence="7" key="2">
    <citation type="submission" date="2023-05" db="EMBL/GenBank/DDBJ databases">
        <authorList>
            <consortium name="Lawrence Berkeley National Laboratory"/>
            <person name="Steindorff A."/>
            <person name="Hensen N."/>
            <person name="Bonometti L."/>
            <person name="Westerberg I."/>
            <person name="Brannstrom I.O."/>
            <person name="Guillou S."/>
            <person name="Cros-Aarteil S."/>
            <person name="Calhoun S."/>
            <person name="Haridas S."/>
            <person name="Kuo A."/>
            <person name="Mondo S."/>
            <person name="Pangilinan J."/>
            <person name="Riley R."/>
            <person name="Labutti K."/>
            <person name="Andreopoulos B."/>
            <person name="Lipzen A."/>
            <person name="Chen C."/>
            <person name="Yanf M."/>
            <person name="Daum C."/>
            <person name="Ng V."/>
            <person name="Clum A."/>
            <person name="Ohm R."/>
            <person name="Martin F."/>
            <person name="Silar P."/>
            <person name="Natvig D."/>
            <person name="Lalanne C."/>
            <person name="Gautier V."/>
            <person name="Ament-Velasquez S.L."/>
            <person name="Kruys A."/>
            <person name="Hutchinson M.I."/>
            <person name="Powell A.J."/>
            <person name="Barry K."/>
            <person name="Miller A.N."/>
            <person name="Grigoriev I.V."/>
            <person name="Debuchy R."/>
            <person name="Gladieux P."/>
            <person name="Thoren M.H."/>
            <person name="Johannesson H."/>
        </authorList>
    </citation>
    <scope>NUCLEOTIDE SEQUENCE</scope>
    <source>
        <strain evidence="7">PSN293</strain>
    </source>
</reference>
<feature type="transmembrane region" description="Helical" evidence="6">
    <location>
        <begin position="286"/>
        <end position="308"/>
    </location>
</feature>
<comment type="subcellular location">
    <subcellularLocation>
        <location evidence="1">Membrane</location>
        <topology evidence="1">Multi-pass membrane protein</topology>
    </subcellularLocation>
</comment>
<dbReference type="EMBL" id="MU858203">
    <property type="protein sequence ID" value="KAK4209495.1"/>
    <property type="molecule type" value="Genomic_DNA"/>
</dbReference>
<evidence type="ECO:0000313" key="8">
    <source>
        <dbReference type="Proteomes" id="UP001301769"/>
    </source>
</evidence>
<dbReference type="GO" id="GO:0022857">
    <property type="term" value="F:transmembrane transporter activity"/>
    <property type="evidence" value="ECO:0007669"/>
    <property type="project" value="InterPro"/>
</dbReference>
<protein>
    <submittedName>
        <fullName evidence="7">Amino acid transporter</fullName>
    </submittedName>
</protein>
<evidence type="ECO:0000256" key="5">
    <source>
        <dbReference type="ARBA" id="ARBA00023136"/>
    </source>
</evidence>
<keyword evidence="2" id="KW-0813">Transport</keyword>